<dbReference type="Gene3D" id="1.10.3260.10">
    <property type="entry name" value="DNA ligase, ATP-dependent, N-terminal domain"/>
    <property type="match status" value="1"/>
</dbReference>
<keyword evidence="4" id="KW-0227">DNA damage</keyword>
<protein>
    <submittedName>
        <fullName evidence="10">DNA cross-link repair 1A protein</fullName>
    </submittedName>
</protein>
<feature type="domain" description="DNA repair metallo-beta-lactamase" evidence="9">
    <location>
        <begin position="198"/>
        <end position="304"/>
    </location>
</feature>
<dbReference type="PANTHER" id="PTHR23240">
    <property type="entry name" value="DNA CROSS-LINK REPAIR PROTEIN PSO2/SNM1-RELATED"/>
    <property type="match status" value="1"/>
</dbReference>
<dbReference type="GO" id="GO:0003910">
    <property type="term" value="F:DNA ligase (ATP) activity"/>
    <property type="evidence" value="ECO:0007669"/>
    <property type="project" value="InterPro"/>
</dbReference>
<dbReference type="PANTHER" id="PTHR23240:SF35">
    <property type="entry name" value="DNA REPAIR METALLO-BETA-LACTAMASE FAMILY PROTEIN-RELATED"/>
    <property type="match status" value="1"/>
</dbReference>
<proteinExistence type="inferred from homology"/>
<dbReference type="GO" id="GO:0036297">
    <property type="term" value="P:interstrand cross-link repair"/>
    <property type="evidence" value="ECO:0007669"/>
    <property type="project" value="TreeGrafter"/>
</dbReference>
<dbReference type="eggNOG" id="KOG0967">
    <property type="taxonomic scope" value="Eukaryota"/>
</dbReference>
<feature type="region of interest" description="Disordered" evidence="7">
    <location>
        <begin position="481"/>
        <end position="501"/>
    </location>
</feature>
<dbReference type="OMA" id="DPKCIFP"/>
<dbReference type="AlphaFoldDB" id="M8B2D5"/>
<accession>M8B2D5</accession>
<evidence type="ECO:0000256" key="8">
    <source>
        <dbReference type="SAM" id="Phobius"/>
    </source>
</evidence>
<dbReference type="GO" id="GO:0005634">
    <property type="term" value="C:nucleus"/>
    <property type="evidence" value="ECO:0007669"/>
    <property type="project" value="UniProtKB-SubCell"/>
</dbReference>
<keyword evidence="6" id="KW-0539">Nucleus</keyword>
<dbReference type="Pfam" id="PF07522">
    <property type="entry name" value="DRMBL"/>
    <property type="match status" value="1"/>
</dbReference>
<dbReference type="GO" id="GO:0006303">
    <property type="term" value="P:double-strand break repair via nonhomologous end joining"/>
    <property type="evidence" value="ECO:0007669"/>
    <property type="project" value="TreeGrafter"/>
</dbReference>
<reference evidence="10" key="1">
    <citation type="journal article" date="2013" name="Nature">
        <title>Draft genome of the wheat A-genome progenitor Triticum urartu.</title>
        <authorList>
            <person name="Ling H.Q."/>
            <person name="Zhao S."/>
            <person name="Liu D."/>
            <person name="Wang J."/>
            <person name="Sun H."/>
            <person name="Zhang C."/>
            <person name="Fan H."/>
            <person name="Li D."/>
            <person name="Dong L."/>
            <person name="Tao Y."/>
            <person name="Gao C."/>
            <person name="Wu H."/>
            <person name="Li Y."/>
            <person name="Cui Y."/>
            <person name="Guo X."/>
            <person name="Zheng S."/>
            <person name="Wang B."/>
            <person name="Yu K."/>
            <person name="Liang Q."/>
            <person name="Yang W."/>
            <person name="Lou X."/>
            <person name="Chen J."/>
            <person name="Feng M."/>
            <person name="Jian J."/>
            <person name="Zhang X."/>
            <person name="Luo G."/>
            <person name="Jiang Y."/>
            <person name="Liu J."/>
            <person name="Wang Z."/>
            <person name="Sha Y."/>
            <person name="Zhang B."/>
            <person name="Wu H."/>
            <person name="Tang D."/>
            <person name="Shen Q."/>
            <person name="Xue P."/>
            <person name="Zou S."/>
            <person name="Wang X."/>
            <person name="Liu X."/>
            <person name="Wang F."/>
            <person name="Yang Y."/>
            <person name="An X."/>
            <person name="Dong Z."/>
            <person name="Zhang K."/>
            <person name="Zhang X."/>
            <person name="Luo M.C."/>
            <person name="Dvorak J."/>
            <person name="Tong Y."/>
            <person name="Wang J."/>
            <person name="Yang H."/>
            <person name="Li Z."/>
            <person name="Wang D."/>
            <person name="Zhang A."/>
            <person name="Wang J."/>
        </authorList>
    </citation>
    <scope>NUCLEOTIDE SEQUENCE</scope>
</reference>
<keyword evidence="8" id="KW-0472">Membrane</keyword>
<feature type="transmembrane region" description="Helical" evidence="8">
    <location>
        <begin position="663"/>
        <end position="680"/>
    </location>
</feature>
<dbReference type="GO" id="GO:0035312">
    <property type="term" value="F:5'-3' DNA exonuclease activity"/>
    <property type="evidence" value="ECO:0007669"/>
    <property type="project" value="TreeGrafter"/>
</dbReference>
<dbReference type="EMBL" id="KD015892">
    <property type="protein sequence ID" value="EMS67719.1"/>
    <property type="molecule type" value="Genomic_DNA"/>
</dbReference>
<dbReference type="STRING" id="4572.M8B2D5"/>
<dbReference type="FunFam" id="3.40.50.12650:FF:000006">
    <property type="entry name" value="DNA ligase"/>
    <property type="match status" value="1"/>
</dbReference>
<evidence type="ECO:0000256" key="2">
    <source>
        <dbReference type="ARBA" id="ARBA00010304"/>
    </source>
</evidence>
<keyword evidence="8" id="KW-1133">Transmembrane helix</keyword>
<dbReference type="SUPFAM" id="SSF117018">
    <property type="entry name" value="ATP-dependent DNA ligase DNA-binding domain"/>
    <property type="match status" value="1"/>
</dbReference>
<feature type="compositionally biased region" description="Basic and acidic residues" evidence="7">
    <location>
        <begin position="440"/>
        <end position="449"/>
    </location>
</feature>
<dbReference type="InterPro" id="IPR011084">
    <property type="entry name" value="DRMBL"/>
</dbReference>
<comment type="similarity">
    <text evidence="2">Belongs to the DNA repair metallo-beta-lactamase (DRMBL) family.</text>
</comment>
<sequence>MRSYSSRSTANSDIEPTTAELAAVRREHELEDAWEEAEFKELIVSIDIDVRITVDGWGVVAVDANHCPGAVQFLFTSPGPNPERYVHTGDFRYTHSMRSNPNLLEFVGADALFLDTTYCNPKFTFPSQEESLEYVVNTIKQVKEESGAAGERVLCLIATYVVGKERILLEVARRCGCAIHVDSRKMEILTVLGFGGEKEVFTEDASATDVHVIGWNILGETWPYFRPNFVKMKEIMVERGYTKVVGFVPTGWMYETKKERFAVRVKDSLKIHLVPYSEHSSYDELRDYVKFLHPKRVIPTVGVDGGKLDGKEAIALQKHFVGLVDETANKHEFLMAFNRRSAHASLSHEDVLAKCCREQDGEEFASLPENNSVSELPDNLEIKITEGMKKELSDFLPSWVNQDQIQGLLMSSGGDVVQSASAFFERERDFFEEANGSNNEKPKSVEIRTSDLGSSADTKAGGPKQPTITNYFGRATAAASKSESANKVTVDPHQNNGENNNQSMDIVESHKQGVNQLLQIVDGSMSRESAISLLEKTKGDVNVAVDMFYSKIQNNKVPDSDKSIVPQNTQNEMIDKYDNTNMVHNSSQATPKMQNLYVQTSVAQADLMNISLPVEKYRPIEHACWTAGQPAPYLHLARTFDLVEREKGKIKTTAMLCNMFRRFSNVYHFIVYLSMLLLIIH</sequence>
<dbReference type="Gene3D" id="3.40.50.12650">
    <property type="match status" value="1"/>
</dbReference>
<keyword evidence="8" id="KW-0812">Transmembrane</keyword>
<evidence type="ECO:0000256" key="7">
    <source>
        <dbReference type="SAM" id="MobiDB-lite"/>
    </source>
</evidence>
<evidence type="ECO:0000256" key="1">
    <source>
        <dbReference type="ARBA" id="ARBA00004123"/>
    </source>
</evidence>
<gene>
    <name evidence="10" type="ORF">TRIUR3_26022</name>
</gene>
<evidence type="ECO:0000256" key="3">
    <source>
        <dbReference type="ARBA" id="ARBA00022598"/>
    </source>
</evidence>
<evidence type="ECO:0000256" key="4">
    <source>
        <dbReference type="ARBA" id="ARBA00022763"/>
    </source>
</evidence>
<name>M8B2D5_TRIUA</name>
<evidence type="ECO:0000259" key="9">
    <source>
        <dbReference type="Pfam" id="PF07522"/>
    </source>
</evidence>
<dbReference type="InterPro" id="IPR036599">
    <property type="entry name" value="DNA_ligase_N_sf"/>
</dbReference>
<organism evidence="10">
    <name type="scientific">Triticum urartu</name>
    <name type="common">Red wild einkorn</name>
    <name type="synonym">Crithodium urartu</name>
    <dbReference type="NCBI Taxonomy" id="4572"/>
    <lineage>
        <taxon>Eukaryota</taxon>
        <taxon>Viridiplantae</taxon>
        <taxon>Streptophyta</taxon>
        <taxon>Embryophyta</taxon>
        <taxon>Tracheophyta</taxon>
        <taxon>Spermatophyta</taxon>
        <taxon>Magnoliopsida</taxon>
        <taxon>Liliopsida</taxon>
        <taxon>Poales</taxon>
        <taxon>Poaceae</taxon>
        <taxon>BOP clade</taxon>
        <taxon>Pooideae</taxon>
        <taxon>Triticodae</taxon>
        <taxon>Triticeae</taxon>
        <taxon>Triticinae</taxon>
        <taxon>Triticum</taxon>
    </lineage>
</organism>
<keyword evidence="5" id="KW-0234">DNA repair</keyword>
<dbReference type="eggNOG" id="KOG1361">
    <property type="taxonomic scope" value="Eukaryota"/>
</dbReference>
<evidence type="ECO:0000256" key="6">
    <source>
        <dbReference type="ARBA" id="ARBA00023242"/>
    </source>
</evidence>
<keyword evidence="3" id="KW-0436">Ligase</keyword>
<dbReference type="GO" id="GO:0006310">
    <property type="term" value="P:DNA recombination"/>
    <property type="evidence" value="ECO:0007669"/>
    <property type="project" value="InterPro"/>
</dbReference>
<comment type="subcellular location">
    <subcellularLocation>
        <location evidence="1">Nucleus</location>
    </subcellularLocation>
</comment>
<feature type="region of interest" description="Disordered" evidence="7">
    <location>
        <begin position="433"/>
        <end position="466"/>
    </location>
</feature>
<dbReference type="SUPFAM" id="SSF56281">
    <property type="entry name" value="Metallo-hydrolase/oxidoreductase"/>
    <property type="match status" value="1"/>
</dbReference>
<dbReference type="Pfam" id="PF14555">
    <property type="entry name" value="UBA_4"/>
    <property type="match status" value="1"/>
</dbReference>
<dbReference type="GO" id="GO:0003684">
    <property type="term" value="F:damaged DNA binding"/>
    <property type="evidence" value="ECO:0007669"/>
    <property type="project" value="TreeGrafter"/>
</dbReference>
<evidence type="ECO:0000313" key="10">
    <source>
        <dbReference type="EMBL" id="EMS67719.1"/>
    </source>
</evidence>
<dbReference type="InterPro" id="IPR036866">
    <property type="entry name" value="RibonucZ/Hydroxyglut_hydro"/>
</dbReference>
<evidence type="ECO:0000256" key="5">
    <source>
        <dbReference type="ARBA" id="ARBA00023204"/>
    </source>
</evidence>